<keyword evidence="2" id="KW-1185">Reference proteome</keyword>
<comment type="caution">
    <text evidence="1">The sequence shown here is derived from an EMBL/GenBank/DDBJ whole genome shotgun (WGS) entry which is preliminary data.</text>
</comment>
<evidence type="ECO:0000313" key="2">
    <source>
        <dbReference type="Proteomes" id="UP001493487"/>
    </source>
</evidence>
<organism evidence="1 2">
    <name type="scientific">Cohnella silvisoli</name>
    <dbReference type="NCBI Taxonomy" id="2873699"/>
    <lineage>
        <taxon>Bacteria</taxon>
        <taxon>Bacillati</taxon>
        <taxon>Bacillota</taxon>
        <taxon>Bacilli</taxon>
        <taxon>Bacillales</taxon>
        <taxon>Paenibacillaceae</taxon>
        <taxon>Cohnella</taxon>
    </lineage>
</organism>
<dbReference type="EMBL" id="JASKHM010000019">
    <property type="protein sequence ID" value="MEQ4486092.1"/>
    <property type="molecule type" value="Genomic_DNA"/>
</dbReference>
<proteinExistence type="predicted"/>
<accession>A0ABV1L220</accession>
<protein>
    <submittedName>
        <fullName evidence="1">Uncharacterized protein</fullName>
    </submittedName>
</protein>
<gene>
    <name evidence="1" type="ORF">QJS35_27300</name>
</gene>
<name>A0ABV1L220_9BACL</name>
<dbReference type="Gene3D" id="3.40.190.10">
    <property type="entry name" value="Periplasmic binding protein-like II"/>
    <property type="match status" value="2"/>
</dbReference>
<reference evidence="1 2" key="1">
    <citation type="journal article" date="2023" name="Genome Announc.">
        <title>Pan-Genome Analyses of the Genus Cohnella and Proposal of the Novel Species Cohnella silvisoli sp. nov., Isolated from Forest Soil.</title>
        <authorList>
            <person name="Wang C."/>
            <person name="Mao L."/>
            <person name="Bao G."/>
            <person name="Zhu H."/>
        </authorList>
    </citation>
    <scope>NUCLEOTIDE SEQUENCE [LARGE SCALE GENOMIC DNA]</scope>
    <source>
        <strain evidence="1 2">NL03-T5-1</strain>
    </source>
</reference>
<evidence type="ECO:0000313" key="1">
    <source>
        <dbReference type="EMBL" id="MEQ4486092.1"/>
    </source>
</evidence>
<dbReference type="Proteomes" id="UP001493487">
    <property type="component" value="Unassembled WGS sequence"/>
</dbReference>
<dbReference type="SUPFAM" id="SSF53850">
    <property type="entry name" value="Periplasmic binding protein-like II"/>
    <property type="match status" value="1"/>
</dbReference>
<sequence>MGHSANIRRQGRLSDYMDPSGLAGPAGPDGKISKIGSQVSYGAYFFRKGFSHMDAVFAYMDQVYGVLIEDLDSDFAEGYAEGYDYIKRDGQIIYDFRVSTSTIANFFLVSPGSTPPHVMQGGSLESRVLRGSTNTHYERKMASTTSRRYLEGLKVGAIQVAYSHSNKFVGRYTPTMNLKWTLLKKLEKETMLKIVYGNLPVEAFDDFIRQWNERGGEDITREVNEWDQSVNVTRK</sequence>
<dbReference type="RefSeq" id="WP_232189254.1">
    <property type="nucleotide sequence ID" value="NZ_JAIOAP010000018.1"/>
</dbReference>